<evidence type="ECO:0000256" key="2">
    <source>
        <dbReference type="ARBA" id="ARBA00022630"/>
    </source>
</evidence>
<dbReference type="Gene3D" id="3.30.9.10">
    <property type="entry name" value="D-Amino Acid Oxidase, subunit A, domain 2"/>
    <property type="match status" value="1"/>
</dbReference>
<proteinExistence type="inferred from homology"/>
<dbReference type="SUPFAM" id="SSF51905">
    <property type="entry name" value="FAD/NAD(P)-binding domain"/>
    <property type="match status" value="1"/>
</dbReference>
<keyword evidence="2" id="KW-0285">Flavoprotein</keyword>
<dbReference type="InterPro" id="IPR036188">
    <property type="entry name" value="FAD/NAD-bd_sf"/>
</dbReference>
<evidence type="ECO:0000259" key="6">
    <source>
        <dbReference type="Pfam" id="PF01266"/>
    </source>
</evidence>
<evidence type="ECO:0000256" key="3">
    <source>
        <dbReference type="ARBA" id="ARBA00022827"/>
    </source>
</evidence>
<evidence type="ECO:0000256" key="1">
    <source>
        <dbReference type="ARBA" id="ARBA00001974"/>
    </source>
</evidence>
<keyword evidence="4 7" id="KW-0560">Oxidoreductase</keyword>
<dbReference type="GO" id="GO:0016491">
    <property type="term" value="F:oxidoreductase activity"/>
    <property type="evidence" value="ECO:0007669"/>
    <property type="project" value="UniProtKB-KW"/>
</dbReference>
<protein>
    <submittedName>
        <fullName evidence="7">L-2-hydroxyglutarate oxidase</fullName>
        <ecNumber evidence="7">1.1.3.-</ecNumber>
    </submittedName>
</protein>
<gene>
    <name evidence="7" type="primary">lhgO</name>
    <name evidence="7" type="ORF">M3M28_01675</name>
</gene>
<dbReference type="EC" id="1.1.3.-" evidence="7"/>
<sequence length="409" mass="43928">MTTPTTRIAVIGAGIIGAAVARELKQRYPQSHVVLFEKEDHVAGHQTGHNSGVVHAGLYYQPGSLKARLCRRGVDLITNFAVENDVAIDECGKVVVAQNEVERERLAEIHKKATANGVPDVALIDAGRLRELEPNVVGEAAVHSPHTAIIDYTGLTMALVADFERDGGEIRLSTEVERVQSANGLVTVISTTSAEVFDHAIVCGGLQSDRLARASGAGADPSILPFFGQYFILEHKHADVVNGLIYPVPDPAYPFLGVHITRRIDGELMIGPNAFLSFAREQYQGFPFSLRDSLAIAKDAGFWKFASQNAGAALRELGGVISMDRFVEGAAKFVPQLEGAKGKRAPRGVRAQAVDRQGKMVDDFVIQQSGGAMFLRNAPSPGATSSMAIAEYLVDELAERYELGTARAA</sequence>
<evidence type="ECO:0000256" key="4">
    <source>
        <dbReference type="ARBA" id="ARBA00023002"/>
    </source>
</evidence>
<comment type="cofactor">
    <cofactor evidence="1">
        <name>FAD</name>
        <dbReference type="ChEBI" id="CHEBI:57692"/>
    </cofactor>
</comment>
<organism evidence="7">
    <name type="scientific">Gulosibacter sediminis</name>
    <dbReference type="NCBI Taxonomy" id="1729695"/>
    <lineage>
        <taxon>Bacteria</taxon>
        <taxon>Bacillati</taxon>
        <taxon>Actinomycetota</taxon>
        <taxon>Actinomycetes</taxon>
        <taxon>Micrococcales</taxon>
        <taxon>Microbacteriaceae</taxon>
        <taxon>Gulosibacter</taxon>
    </lineage>
</organism>
<dbReference type="PANTHER" id="PTHR43104:SF2">
    <property type="entry name" value="L-2-HYDROXYGLUTARATE DEHYDROGENASE, MITOCHONDRIAL"/>
    <property type="match status" value="1"/>
</dbReference>
<evidence type="ECO:0000313" key="7">
    <source>
        <dbReference type="EMBL" id="UQN15206.1"/>
    </source>
</evidence>
<comment type="similarity">
    <text evidence="5">Belongs to the L2HGDH family.</text>
</comment>
<keyword evidence="3" id="KW-0274">FAD</keyword>
<reference evidence="7" key="1">
    <citation type="submission" date="2022-05" db="EMBL/GenBank/DDBJ databases">
        <title>Complete genome sequence of toluene-degrading Gulosibacter sediminis strain ACHW.36C.</title>
        <authorList>
            <person name="Wai A.C."/>
            <person name="Lai G.K."/>
            <person name="Griffin S.D."/>
            <person name="Leung F.C."/>
        </authorList>
    </citation>
    <scope>NUCLEOTIDE SEQUENCE [LARGE SCALE GENOMIC DNA]</scope>
    <source>
        <strain evidence="7">ACHW.36C</strain>
    </source>
</reference>
<name>A0ABY4N0Q0_9MICO</name>
<dbReference type="EMBL" id="CP097160">
    <property type="protein sequence ID" value="UQN15206.1"/>
    <property type="molecule type" value="Genomic_DNA"/>
</dbReference>
<dbReference type="Pfam" id="PF01266">
    <property type="entry name" value="DAO"/>
    <property type="match status" value="1"/>
</dbReference>
<dbReference type="PANTHER" id="PTHR43104">
    <property type="entry name" value="L-2-HYDROXYGLUTARATE DEHYDROGENASE, MITOCHONDRIAL"/>
    <property type="match status" value="1"/>
</dbReference>
<evidence type="ECO:0000256" key="5">
    <source>
        <dbReference type="ARBA" id="ARBA00037941"/>
    </source>
</evidence>
<accession>A0ABY4N0Q0</accession>
<feature type="domain" description="FAD dependent oxidoreductase" evidence="6">
    <location>
        <begin position="7"/>
        <end position="395"/>
    </location>
</feature>
<dbReference type="NCBIfam" id="NF008726">
    <property type="entry name" value="PRK11728.1"/>
    <property type="match status" value="1"/>
</dbReference>
<dbReference type="InterPro" id="IPR006076">
    <property type="entry name" value="FAD-dep_OxRdtase"/>
</dbReference>
<dbReference type="Gene3D" id="3.50.50.60">
    <property type="entry name" value="FAD/NAD(P)-binding domain"/>
    <property type="match status" value="1"/>
</dbReference>